<reference evidence="2 3" key="1">
    <citation type="submission" date="2024-02" db="EMBL/GenBank/DDBJ databases">
        <authorList>
            <person name="Daric V."/>
            <person name="Darras S."/>
        </authorList>
    </citation>
    <scope>NUCLEOTIDE SEQUENCE [LARGE SCALE GENOMIC DNA]</scope>
</reference>
<proteinExistence type="predicted"/>
<evidence type="ECO:0000313" key="2">
    <source>
        <dbReference type="EMBL" id="CAK8696793.1"/>
    </source>
</evidence>
<dbReference type="Proteomes" id="UP001642483">
    <property type="component" value="Unassembled WGS sequence"/>
</dbReference>
<accession>A0ABP0GZR3</accession>
<name>A0ABP0GZR3_CLALP</name>
<protein>
    <submittedName>
        <fullName evidence="2">Uncharacterized protein</fullName>
    </submittedName>
</protein>
<organism evidence="2 3">
    <name type="scientific">Clavelina lepadiformis</name>
    <name type="common">Light-bulb sea squirt</name>
    <name type="synonym">Ascidia lepadiformis</name>
    <dbReference type="NCBI Taxonomy" id="159417"/>
    <lineage>
        <taxon>Eukaryota</taxon>
        <taxon>Metazoa</taxon>
        <taxon>Chordata</taxon>
        <taxon>Tunicata</taxon>
        <taxon>Ascidiacea</taxon>
        <taxon>Aplousobranchia</taxon>
        <taxon>Clavelinidae</taxon>
        <taxon>Clavelina</taxon>
    </lineage>
</organism>
<sequence>MRVVGPDGIMRVVPSTAALPDVISQRGVVVSNQQSARKSNVSPRHGVPTTAVSAVQPITAFPFAPVNPVEATLAQLGIRTPIRRNTADPGGFSTNIPMSNLSTDMRRHLAIRETGPLSESLAVRNATCIPIPTSALIASPGRTSMAPANVSGTKNQPAAVYLSREMLSKSGNTALPVQPVGLPPARPNNNNLPG</sequence>
<evidence type="ECO:0000313" key="3">
    <source>
        <dbReference type="Proteomes" id="UP001642483"/>
    </source>
</evidence>
<gene>
    <name evidence="2" type="ORF">CVLEPA_LOCUS30112</name>
</gene>
<feature type="region of interest" description="Disordered" evidence="1">
    <location>
        <begin position="172"/>
        <end position="194"/>
    </location>
</feature>
<dbReference type="EMBL" id="CAWYQH010000163">
    <property type="protein sequence ID" value="CAK8696793.1"/>
    <property type="molecule type" value="Genomic_DNA"/>
</dbReference>
<keyword evidence="3" id="KW-1185">Reference proteome</keyword>
<comment type="caution">
    <text evidence="2">The sequence shown here is derived from an EMBL/GenBank/DDBJ whole genome shotgun (WGS) entry which is preliminary data.</text>
</comment>
<evidence type="ECO:0000256" key="1">
    <source>
        <dbReference type="SAM" id="MobiDB-lite"/>
    </source>
</evidence>